<proteinExistence type="predicted"/>
<gene>
    <name evidence="3" type="ORF">IAD19_08180</name>
</gene>
<reference evidence="3" key="2">
    <citation type="journal article" date="2021" name="PeerJ">
        <title>Extensive microbial diversity within the chicken gut microbiome revealed by metagenomics and culture.</title>
        <authorList>
            <person name="Gilroy R."/>
            <person name="Ravi A."/>
            <person name="Getino M."/>
            <person name="Pursley I."/>
            <person name="Horton D.L."/>
            <person name="Alikhan N.F."/>
            <person name="Baker D."/>
            <person name="Gharbi K."/>
            <person name="Hall N."/>
            <person name="Watson M."/>
            <person name="Adriaenssens E.M."/>
            <person name="Foster-Nyarko E."/>
            <person name="Jarju S."/>
            <person name="Secka A."/>
            <person name="Antonio M."/>
            <person name="Oren A."/>
            <person name="Chaudhuri R.R."/>
            <person name="La Ragione R."/>
            <person name="Hildebrand F."/>
            <person name="Pallen M.J."/>
        </authorList>
    </citation>
    <scope>NUCLEOTIDE SEQUENCE</scope>
    <source>
        <strain evidence="3">4509</strain>
    </source>
</reference>
<dbReference type="InterPro" id="IPR003768">
    <property type="entry name" value="ScpA"/>
</dbReference>
<organism evidence="3 4">
    <name type="scientific">Candidatus Egerieicola faecale</name>
    <dbReference type="NCBI Taxonomy" id="2840774"/>
    <lineage>
        <taxon>Bacteria</taxon>
        <taxon>Bacillati</taxon>
        <taxon>Bacillota</taxon>
        <taxon>Clostridia</taxon>
        <taxon>Eubacteriales</taxon>
        <taxon>Oscillospiraceae</taxon>
        <taxon>Oscillospiraceae incertae sedis</taxon>
        <taxon>Candidatus Egerieicola</taxon>
    </lineage>
</organism>
<evidence type="ECO:0000313" key="4">
    <source>
        <dbReference type="Proteomes" id="UP000824082"/>
    </source>
</evidence>
<dbReference type="PANTHER" id="PTHR33969:SF2">
    <property type="entry name" value="SEGREGATION AND CONDENSATION PROTEIN A"/>
    <property type="match status" value="1"/>
</dbReference>
<evidence type="ECO:0000256" key="1">
    <source>
        <dbReference type="ARBA" id="ARBA00022829"/>
    </source>
</evidence>
<reference evidence="3" key="1">
    <citation type="submission" date="2020-10" db="EMBL/GenBank/DDBJ databases">
        <authorList>
            <person name="Gilroy R."/>
        </authorList>
    </citation>
    <scope>NUCLEOTIDE SEQUENCE</scope>
    <source>
        <strain evidence="3">4509</strain>
    </source>
</reference>
<dbReference type="PANTHER" id="PTHR33969">
    <property type="entry name" value="SEGREGATION AND CONDENSATION PROTEIN A"/>
    <property type="match status" value="1"/>
</dbReference>
<dbReference type="GO" id="GO:0007059">
    <property type="term" value="P:chromosome segregation"/>
    <property type="evidence" value="ECO:0007669"/>
    <property type="project" value="UniProtKB-KW"/>
</dbReference>
<keyword evidence="1" id="KW-0159">Chromosome partition</keyword>
<sequence length="250" mass="28613">MSEPLQFKIEVFEGPLELLLHLISKHKLNINDIPIAQLLEQYLDYLAQMQSMDLEITSEFLAMAAQLVYIKTVSLLPRHEEAEELKKQLQGQLLQYDLCQRIAKQMGAKYQGNAVFVRTPLPIPVDTVYRRSHHPQELLDAYLDSAGKAQRRLPPPKTAFSGIVNKRMVSVGSRIIYVMRRLYQDGQLPYKELFAPCDRSELVATFLAMLELMKSRRITVSDDNTMVYFNRTHFTGEEAPAEEPGGKEEG</sequence>
<evidence type="ECO:0000313" key="3">
    <source>
        <dbReference type="EMBL" id="HIU42510.1"/>
    </source>
</evidence>
<dbReference type="Gene3D" id="6.10.250.2410">
    <property type="match status" value="1"/>
</dbReference>
<comment type="caution">
    <text evidence="3">The sequence shown here is derived from an EMBL/GenBank/DDBJ whole genome shotgun (WGS) entry which is preliminary data.</text>
</comment>
<dbReference type="AlphaFoldDB" id="A0A9D1ISW6"/>
<dbReference type="EMBL" id="DVMX01000153">
    <property type="protein sequence ID" value="HIU42510.1"/>
    <property type="molecule type" value="Genomic_DNA"/>
</dbReference>
<dbReference type="Proteomes" id="UP000824082">
    <property type="component" value="Unassembled WGS sequence"/>
</dbReference>
<accession>A0A9D1ISW6</accession>
<protein>
    <recommendedName>
        <fullName evidence="2">Segregation and condensation protein A</fullName>
    </recommendedName>
</protein>
<dbReference type="Pfam" id="PF02616">
    <property type="entry name" value="SMC_ScpA"/>
    <property type="match status" value="1"/>
</dbReference>
<name>A0A9D1ISW6_9FIRM</name>
<evidence type="ECO:0000256" key="2">
    <source>
        <dbReference type="ARBA" id="ARBA00044777"/>
    </source>
</evidence>